<name>A0A1H7M4U1_STRJI</name>
<accession>A0A1H7M4U1</accession>
<feature type="chain" id="PRO_5038704295" description="Lipoprotein" evidence="1">
    <location>
        <begin position="20"/>
        <end position="308"/>
    </location>
</feature>
<keyword evidence="3" id="KW-1185">Reference proteome</keyword>
<evidence type="ECO:0008006" key="4">
    <source>
        <dbReference type="Google" id="ProtNLM"/>
    </source>
</evidence>
<dbReference type="PROSITE" id="PS51257">
    <property type="entry name" value="PROKAR_LIPOPROTEIN"/>
    <property type="match status" value="1"/>
</dbReference>
<dbReference type="RefSeq" id="WP_042451723.1">
    <property type="nucleotide sequence ID" value="NZ_BBPN01000023.1"/>
</dbReference>
<keyword evidence="1" id="KW-0732">Signal</keyword>
<feature type="signal peptide" evidence="1">
    <location>
        <begin position="1"/>
        <end position="19"/>
    </location>
</feature>
<dbReference type="Proteomes" id="UP000183015">
    <property type="component" value="Unassembled WGS sequence"/>
</dbReference>
<gene>
    <name evidence="2" type="ORF">SAMN05414137_105158</name>
</gene>
<reference evidence="3" key="1">
    <citation type="submission" date="2016-10" db="EMBL/GenBank/DDBJ databases">
        <authorList>
            <person name="Varghese N."/>
        </authorList>
    </citation>
    <scope>NUCLEOTIDE SEQUENCE [LARGE SCALE GENOMIC DNA]</scope>
    <source>
        <strain evidence="3">DSM 45096 / BCRC 16803 / CGMCC 4.1857 / CIP 109030 / JCM 12277 / KCTC 19219 / NBRC 100920 / 33214</strain>
    </source>
</reference>
<protein>
    <recommendedName>
        <fullName evidence="4">Lipoprotein</fullName>
    </recommendedName>
</protein>
<organism evidence="2 3">
    <name type="scientific">Streptacidiphilus jiangxiensis</name>
    <dbReference type="NCBI Taxonomy" id="235985"/>
    <lineage>
        <taxon>Bacteria</taxon>
        <taxon>Bacillati</taxon>
        <taxon>Actinomycetota</taxon>
        <taxon>Actinomycetes</taxon>
        <taxon>Kitasatosporales</taxon>
        <taxon>Streptomycetaceae</taxon>
        <taxon>Streptacidiphilus</taxon>
    </lineage>
</organism>
<dbReference type="STRING" id="235985.SAMN05414137_105158"/>
<dbReference type="AlphaFoldDB" id="A0A1H7M4U1"/>
<sequence>MRRTFAVLTVLTIGLGGMAACTRSTTTPKATASASPSPTGLPSDPAAALRWAAAQTQAAGSAKIDATSQSPAGGKPQVIKGALSWAGEGQLAGTISGSPGISQFSPDGTVTMLVTGGDMYLKLTDPKMLTQSGGRSWMKLDFAELATLAPGSGGADLGSVMGSLLKQLSPGVELRALAGGTGLTNDGPEVMDGVRTTHFSGTLTPQQLLAAMPGLTAQQRDALAKQDQAAGVTSESVDVWLDAHGLPIRTEDHASSNAGAFDVDRHFSAYGTQVQVTTPDAADVLDLAAVLKACGSGCGSGGATGGTV</sequence>
<dbReference type="InterPro" id="IPR029046">
    <property type="entry name" value="LolA/LolB/LppX"/>
</dbReference>
<dbReference type="Gene3D" id="2.50.20.20">
    <property type="match status" value="1"/>
</dbReference>
<dbReference type="OrthoDB" id="3369896at2"/>
<proteinExistence type="predicted"/>
<evidence type="ECO:0000313" key="3">
    <source>
        <dbReference type="Proteomes" id="UP000183015"/>
    </source>
</evidence>
<dbReference type="EMBL" id="FOAZ01000005">
    <property type="protein sequence ID" value="SEL05735.1"/>
    <property type="molecule type" value="Genomic_DNA"/>
</dbReference>
<dbReference type="SUPFAM" id="SSF89392">
    <property type="entry name" value="Prokaryotic lipoproteins and lipoprotein localization factors"/>
    <property type="match status" value="1"/>
</dbReference>
<evidence type="ECO:0000256" key="1">
    <source>
        <dbReference type="SAM" id="SignalP"/>
    </source>
</evidence>
<evidence type="ECO:0000313" key="2">
    <source>
        <dbReference type="EMBL" id="SEL05735.1"/>
    </source>
</evidence>